<proteinExistence type="inferred from homology"/>
<dbReference type="AlphaFoldDB" id="A0A9W7ZYZ9"/>
<accession>A0A9W7ZYZ9</accession>
<dbReference type="Gene3D" id="3.90.1180.10">
    <property type="entry name" value="Ribosomal protein L13"/>
    <property type="match status" value="1"/>
</dbReference>
<evidence type="ECO:0000256" key="4">
    <source>
        <dbReference type="RuleBase" id="RU003877"/>
    </source>
</evidence>
<name>A0A9W7ZYZ9_9FUNG</name>
<keyword evidence="2 4" id="KW-0689">Ribosomal protein</keyword>
<reference evidence="5" key="1">
    <citation type="submission" date="2022-07" db="EMBL/GenBank/DDBJ databases">
        <title>Phylogenomic reconstructions and comparative analyses of Kickxellomycotina fungi.</title>
        <authorList>
            <person name="Reynolds N.K."/>
            <person name="Stajich J.E."/>
            <person name="Barry K."/>
            <person name="Grigoriev I.V."/>
            <person name="Crous P."/>
            <person name="Smith M.E."/>
        </authorList>
    </citation>
    <scope>NUCLEOTIDE SEQUENCE</scope>
    <source>
        <strain evidence="5">NBRC 100468</strain>
    </source>
</reference>
<dbReference type="SUPFAM" id="SSF52161">
    <property type="entry name" value="Ribosomal protein L13"/>
    <property type="match status" value="1"/>
</dbReference>
<keyword evidence="6" id="KW-1185">Reference proteome</keyword>
<dbReference type="Pfam" id="PF00572">
    <property type="entry name" value="Ribosomal_L13"/>
    <property type="match status" value="1"/>
</dbReference>
<evidence type="ECO:0000313" key="5">
    <source>
        <dbReference type="EMBL" id="KAJ1917184.1"/>
    </source>
</evidence>
<gene>
    <name evidence="5" type="primary">MRPL23</name>
    <name evidence="5" type="ORF">H4219_003374</name>
</gene>
<feature type="non-terminal residue" evidence="5">
    <location>
        <position position="1"/>
    </location>
</feature>
<evidence type="ECO:0000256" key="3">
    <source>
        <dbReference type="ARBA" id="ARBA00023274"/>
    </source>
</evidence>
<organism evidence="5 6">
    <name type="scientific">Mycoemilia scoparia</name>
    <dbReference type="NCBI Taxonomy" id="417184"/>
    <lineage>
        <taxon>Eukaryota</taxon>
        <taxon>Fungi</taxon>
        <taxon>Fungi incertae sedis</taxon>
        <taxon>Zoopagomycota</taxon>
        <taxon>Kickxellomycotina</taxon>
        <taxon>Kickxellomycetes</taxon>
        <taxon>Kickxellales</taxon>
        <taxon>Kickxellaceae</taxon>
        <taxon>Mycoemilia</taxon>
    </lineage>
</organism>
<comment type="similarity">
    <text evidence="1 4">Belongs to the universal ribosomal protein uL13 family.</text>
</comment>
<dbReference type="InterPro" id="IPR023563">
    <property type="entry name" value="Ribosomal_uL13_CS"/>
</dbReference>
<evidence type="ECO:0000256" key="2">
    <source>
        <dbReference type="ARBA" id="ARBA00022980"/>
    </source>
</evidence>
<dbReference type="OrthoDB" id="274622at2759"/>
<dbReference type="Proteomes" id="UP001150538">
    <property type="component" value="Unassembled WGS sequence"/>
</dbReference>
<protein>
    <submittedName>
        <fullName evidence="5">54S ribosomal protein L23, mitochondrial</fullName>
    </submittedName>
</protein>
<evidence type="ECO:0000313" key="6">
    <source>
        <dbReference type="Proteomes" id="UP001150538"/>
    </source>
</evidence>
<dbReference type="PROSITE" id="PS00783">
    <property type="entry name" value="RIBOSOMAL_L13"/>
    <property type="match status" value="1"/>
</dbReference>
<dbReference type="GO" id="GO:0003735">
    <property type="term" value="F:structural constituent of ribosome"/>
    <property type="evidence" value="ECO:0007669"/>
    <property type="project" value="InterPro"/>
</dbReference>
<keyword evidence="3 4" id="KW-0687">Ribonucleoprotein</keyword>
<dbReference type="InterPro" id="IPR036899">
    <property type="entry name" value="Ribosomal_uL13_sf"/>
</dbReference>
<dbReference type="InterPro" id="IPR005822">
    <property type="entry name" value="Ribosomal_uL13"/>
</dbReference>
<dbReference type="EMBL" id="JANBPU010000079">
    <property type="protein sequence ID" value="KAJ1917184.1"/>
    <property type="molecule type" value="Genomic_DNA"/>
</dbReference>
<dbReference type="GO" id="GO:1990904">
    <property type="term" value="C:ribonucleoprotein complex"/>
    <property type="evidence" value="ECO:0007669"/>
    <property type="project" value="UniProtKB-KW"/>
</dbReference>
<comment type="caution">
    <text evidence="5">The sequence shown here is derived from an EMBL/GenBank/DDBJ whole genome shotgun (WGS) entry which is preliminary data.</text>
</comment>
<dbReference type="GO" id="GO:0006412">
    <property type="term" value="P:translation"/>
    <property type="evidence" value="ECO:0007669"/>
    <property type="project" value="InterPro"/>
</dbReference>
<evidence type="ECO:0000256" key="1">
    <source>
        <dbReference type="ARBA" id="ARBA00006227"/>
    </source>
</evidence>
<dbReference type="GO" id="GO:0005840">
    <property type="term" value="C:ribosome"/>
    <property type="evidence" value="ECO:0007669"/>
    <property type="project" value="UniProtKB-KW"/>
</dbReference>
<sequence length="59" mass="6851">VIERAVSGMLPKNRLRKKMMSRLFIFTDNDHPYVKNIYTQYDNKIPLPPQAIAASESKD</sequence>